<dbReference type="Pfam" id="PF00561">
    <property type="entry name" value="Abhydrolase_1"/>
    <property type="match status" value="1"/>
</dbReference>
<dbReference type="InterPro" id="IPR029058">
    <property type="entry name" value="AB_hydrolase_fold"/>
</dbReference>
<dbReference type="PANTHER" id="PTHR43329">
    <property type="entry name" value="EPOXIDE HYDROLASE"/>
    <property type="match status" value="1"/>
</dbReference>
<evidence type="ECO:0000256" key="4">
    <source>
        <dbReference type="ARBA" id="ARBA00038334"/>
    </source>
</evidence>
<comment type="catalytic activity">
    <reaction evidence="7">
        <text>(24S)-24,25-epoxycucurbitadienol + H2O = (24R)-24,25-dihydroxycucurbitadienol</text>
        <dbReference type="Rhea" id="RHEA:81855"/>
        <dbReference type="ChEBI" id="CHEBI:15377"/>
        <dbReference type="ChEBI" id="CHEBI:229949"/>
        <dbReference type="ChEBI" id="CHEBI:229950"/>
    </reaction>
    <physiologicalReaction direction="left-to-right" evidence="7">
        <dbReference type="Rhea" id="RHEA:81856"/>
    </physiologicalReaction>
</comment>
<dbReference type="GO" id="GO:0004301">
    <property type="term" value="F:epoxide hydrolase activity"/>
    <property type="evidence" value="ECO:0007669"/>
    <property type="project" value="UniProtKB-EC"/>
</dbReference>
<accession>R0GA27</accession>
<keyword evidence="3" id="KW-0378">Hydrolase</keyword>
<dbReference type="STRING" id="81985.R0GA27"/>
<proteinExistence type="inferred from homology"/>
<evidence type="ECO:0000259" key="8">
    <source>
        <dbReference type="Pfam" id="PF00561"/>
    </source>
</evidence>
<keyword evidence="10" id="KW-1185">Reference proteome</keyword>
<dbReference type="AlphaFoldDB" id="R0GA27"/>
<evidence type="ECO:0000256" key="6">
    <source>
        <dbReference type="ARBA" id="ARBA00058358"/>
    </source>
</evidence>
<sequence>MEGIDHRMVSVNGITLHIAEKGPKEGPVVLLLHGFPDLWYTWRHQITGLSSLGYRAVAPDLRGCGDSDSPESFSDYTYLKVVGDLIALLDSVAGDQEKVFLVGHDWGAIMGWFLCLFRPEKIKGFVCLSVPYIPRNPSVKPVQWLKAMFGDDYYVCRFQEPGKIEQEFASSDLRILLGNIFTGRPLGPAILPKNNPLGKNPNLNSKNIELPKWFSKEGLDFYASKFEKTGFLGGLNYYRALDLSWEHTAPWTGAKIQVPVKFMTGDFDTVYTTPGVKEYIHGGGFAANVPNLQEIVVIQDAGHSVNQEKPQEVTAHINDFFIKLQNKNKSF</sequence>
<dbReference type="KEGG" id="crb:17893691"/>
<dbReference type="InterPro" id="IPR000639">
    <property type="entry name" value="Epox_hydrolase-like"/>
</dbReference>
<dbReference type="SUPFAM" id="SSF53474">
    <property type="entry name" value="alpha/beta-Hydrolases"/>
    <property type="match status" value="1"/>
</dbReference>
<gene>
    <name evidence="9" type="ORF">CARUB_v10015695mg</name>
</gene>
<dbReference type="eggNOG" id="KOG4178">
    <property type="taxonomic scope" value="Eukaryota"/>
</dbReference>
<evidence type="ECO:0000256" key="7">
    <source>
        <dbReference type="ARBA" id="ARBA00093212"/>
    </source>
</evidence>
<comment type="pathway">
    <text evidence="1">Secondary metabolite biosynthesis; terpenoid biosynthesis.</text>
</comment>
<feature type="domain" description="AB hydrolase-1" evidence="8">
    <location>
        <begin position="27"/>
        <end position="306"/>
    </location>
</feature>
<dbReference type="Gene3D" id="3.40.50.1820">
    <property type="entry name" value="alpha/beta hydrolase"/>
    <property type="match status" value="1"/>
</dbReference>
<dbReference type="Proteomes" id="UP000029121">
    <property type="component" value="Unassembled WGS sequence"/>
</dbReference>
<evidence type="ECO:0000256" key="2">
    <source>
        <dbReference type="ARBA" id="ARBA00013006"/>
    </source>
</evidence>
<comment type="catalytic activity">
    <reaction evidence="5">
        <text>an epoxide + H2O = an ethanediol</text>
        <dbReference type="Rhea" id="RHEA:19037"/>
        <dbReference type="ChEBI" id="CHEBI:15377"/>
        <dbReference type="ChEBI" id="CHEBI:32955"/>
        <dbReference type="ChEBI" id="CHEBI:140594"/>
        <dbReference type="EC" id="3.3.2.10"/>
    </reaction>
    <physiologicalReaction direction="left-to-right" evidence="5">
        <dbReference type="Rhea" id="RHEA:19038"/>
    </physiologicalReaction>
</comment>
<comment type="function">
    <text evidence="6">Epoxide hydrolase involved in the biosynthesis of cucurbitacin and mogroside tetracyclic triterpene natural products (e.g. siamenoside I and mogrosides IV, V and VI). Cucurbitacins have cytotoxic properties and exhibit deterrent taste as a defense barrier against herbivores. Mogrosides are nonsugar highly oxygenated compounds used as high-intensity zero-calorie sweeteners; they also possess pharmacological properties such as regulating immunity, lowering blood sugar and lipid levels, protecting the liver, and acting as antioxidants and antitumor agents. Catalyzes the hydrolysis of aromatic epoxide-containing substrates, such as the conversion of 24,25-epoxycucurbitadienol to 24,25-dihydroxycucurbitadienol.</text>
</comment>
<dbReference type="EMBL" id="KB870807">
    <property type="protein sequence ID" value="EOA32421.1"/>
    <property type="molecule type" value="Genomic_DNA"/>
</dbReference>
<dbReference type="FunFam" id="3.40.50.1820:FF:000161">
    <property type="entry name" value="Epoxide hydrolase"/>
    <property type="match status" value="1"/>
</dbReference>
<dbReference type="InterPro" id="IPR000073">
    <property type="entry name" value="AB_hydrolase_1"/>
</dbReference>
<evidence type="ECO:0000313" key="10">
    <source>
        <dbReference type="Proteomes" id="UP000029121"/>
    </source>
</evidence>
<reference evidence="10" key="1">
    <citation type="journal article" date="2013" name="Nat. Genet.">
        <title>The Capsella rubella genome and the genomic consequences of rapid mating system evolution.</title>
        <authorList>
            <person name="Slotte T."/>
            <person name="Hazzouri K.M."/>
            <person name="Agren J.A."/>
            <person name="Koenig D."/>
            <person name="Maumus F."/>
            <person name="Guo Y.L."/>
            <person name="Steige K."/>
            <person name="Platts A.E."/>
            <person name="Escobar J.S."/>
            <person name="Newman L.K."/>
            <person name="Wang W."/>
            <person name="Mandakova T."/>
            <person name="Vello E."/>
            <person name="Smith L.M."/>
            <person name="Henz S.R."/>
            <person name="Steffen J."/>
            <person name="Takuno S."/>
            <person name="Brandvain Y."/>
            <person name="Coop G."/>
            <person name="Andolfatto P."/>
            <person name="Hu T.T."/>
            <person name="Blanchette M."/>
            <person name="Clark R.M."/>
            <person name="Quesneville H."/>
            <person name="Nordborg M."/>
            <person name="Gaut B.S."/>
            <person name="Lysak M.A."/>
            <person name="Jenkins J."/>
            <person name="Grimwood J."/>
            <person name="Chapman J."/>
            <person name="Prochnik S."/>
            <person name="Shu S."/>
            <person name="Rokhsar D."/>
            <person name="Schmutz J."/>
            <person name="Weigel D."/>
            <person name="Wright S.I."/>
        </authorList>
    </citation>
    <scope>NUCLEOTIDE SEQUENCE [LARGE SCALE GENOMIC DNA]</scope>
    <source>
        <strain evidence="10">cv. Monte Gargano</strain>
    </source>
</reference>
<protein>
    <recommendedName>
        <fullName evidence="2">soluble epoxide hydrolase</fullName>
        <ecNumber evidence="2">3.3.2.10</ecNumber>
    </recommendedName>
</protein>
<name>R0GA27_9BRAS</name>
<organism evidence="9 10">
    <name type="scientific">Capsella rubella</name>
    <dbReference type="NCBI Taxonomy" id="81985"/>
    <lineage>
        <taxon>Eukaryota</taxon>
        <taxon>Viridiplantae</taxon>
        <taxon>Streptophyta</taxon>
        <taxon>Embryophyta</taxon>
        <taxon>Tracheophyta</taxon>
        <taxon>Spermatophyta</taxon>
        <taxon>Magnoliopsida</taxon>
        <taxon>eudicotyledons</taxon>
        <taxon>Gunneridae</taxon>
        <taxon>Pentapetalae</taxon>
        <taxon>rosids</taxon>
        <taxon>malvids</taxon>
        <taxon>Brassicales</taxon>
        <taxon>Brassicaceae</taxon>
        <taxon>Camelineae</taxon>
        <taxon>Capsella</taxon>
    </lineage>
</organism>
<evidence type="ECO:0000256" key="1">
    <source>
        <dbReference type="ARBA" id="ARBA00004721"/>
    </source>
</evidence>
<dbReference type="OrthoDB" id="7130006at2759"/>
<dbReference type="PRINTS" id="PR00412">
    <property type="entry name" value="EPOXHYDRLASE"/>
</dbReference>
<evidence type="ECO:0000256" key="5">
    <source>
        <dbReference type="ARBA" id="ARBA00051067"/>
    </source>
</evidence>
<comment type="similarity">
    <text evidence="4">Belongs to the AB hydrolase superfamily. Epoxide hydrolase family.</text>
</comment>
<evidence type="ECO:0000313" key="9">
    <source>
        <dbReference type="EMBL" id="EOA32421.1"/>
    </source>
</evidence>
<evidence type="ECO:0000256" key="3">
    <source>
        <dbReference type="ARBA" id="ARBA00022801"/>
    </source>
</evidence>
<dbReference type="EC" id="3.3.2.10" evidence="2"/>